<dbReference type="PANTHER" id="PTHR42920:SF5">
    <property type="entry name" value="EAMA DOMAIN-CONTAINING PROTEIN"/>
    <property type="match status" value="1"/>
</dbReference>
<dbReference type="PANTHER" id="PTHR42920">
    <property type="entry name" value="OS03G0707200 PROTEIN-RELATED"/>
    <property type="match status" value="1"/>
</dbReference>
<feature type="transmembrane region" description="Helical" evidence="7">
    <location>
        <begin position="234"/>
        <end position="251"/>
    </location>
</feature>
<dbReference type="InterPro" id="IPR051258">
    <property type="entry name" value="Diverse_Substrate_Transporter"/>
</dbReference>
<evidence type="ECO:0000256" key="5">
    <source>
        <dbReference type="ARBA" id="ARBA00022989"/>
    </source>
</evidence>
<feature type="transmembrane region" description="Helical" evidence="7">
    <location>
        <begin position="302"/>
        <end position="321"/>
    </location>
</feature>
<dbReference type="InParanoid" id="C1FHI9"/>
<dbReference type="GeneID" id="8247127"/>
<keyword evidence="6 7" id="KW-0472">Membrane</keyword>
<dbReference type="InterPro" id="IPR000620">
    <property type="entry name" value="EamA_dom"/>
</dbReference>
<proteinExistence type="inferred from homology"/>
<organism evidence="9 10">
    <name type="scientific">Micromonas commoda (strain RCC299 / NOUM17 / CCMP2709)</name>
    <name type="common">Picoplanktonic green alga</name>
    <dbReference type="NCBI Taxonomy" id="296587"/>
    <lineage>
        <taxon>Eukaryota</taxon>
        <taxon>Viridiplantae</taxon>
        <taxon>Chlorophyta</taxon>
        <taxon>Mamiellophyceae</taxon>
        <taxon>Mamiellales</taxon>
        <taxon>Mamiellaceae</taxon>
        <taxon>Micromonas</taxon>
    </lineage>
</organism>
<dbReference type="RefSeq" id="XP_002508850.1">
    <property type="nucleotide sequence ID" value="XM_002508804.1"/>
</dbReference>
<feature type="transmembrane region" description="Helical" evidence="7">
    <location>
        <begin position="375"/>
        <end position="393"/>
    </location>
</feature>
<dbReference type="AlphaFoldDB" id="C1FHI9"/>
<dbReference type="OrthoDB" id="2017960at2759"/>
<feature type="transmembrane region" description="Helical" evidence="7">
    <location>
        <begin position="341"/>
        <end position="363"/>
    </location>
</feature>
<feature type="transmembrane region" description="Helical" evidence="7">
    <location>
        <begin position="399"/>
        <end position="417"/>
    </location>
</feature>
<comment type="subcellular location">
    <subcellularLocation>
        <location evidence="1">Cell membrane</location>
        <topology evidence="1">Multi-pass membrane protein</topology>
    </subcellularLocation>
</comment>
<dbReference type="eggNOG" id="ENOG502S191">
    <property type="taxonomic scope" value="Eukaryota"/>
</dbReference>
<protein>
    <submittedName>
        <fullName evidence="9">Drug/Metabolite transporter superfamily</fullName>
    </submittedName>
</protein>
<evidence type="ECO:0000256" key="2">
    <source>
        <dbReference type="ARBA" id="ARBA00007635"/>
    </source>
</evidence>
<comment type="similarity">
    <text evidence="2">Belongs to the drug/metabolite transporter (DMT) superfamily. Plant drug/metabolite exporter (P-DME) (TC 2.A.7.4) family.</text>
</comment>
<dbReference type="EMBL" id="CP001576">
    <property type="protein sequence ID" value="ACO70108.1"/>
    <property type="molecule type" value="Genomic_DNA"/>
</dbReference>
<keyword evidence="10" id="KW-1185">Reference proteome</keyword>
<feature type="domain" description="EamA" evidence="8">
    <location>
        <begin position="268"/>
        <end position="414"/>
    </location>
</feature>
<accession>C1FHI9</accession>
<dbReference type="SUPFAM" id="SSF103481">
    <property type="entry name" value="Multidrug resistance efflux transporter EmrE"/>
    <property type="match status" value="2"/>
</dbReference>
<evidence type="ECO:0000259" key="8">
    <source>
        <dbReference type="Pfam" id="PF00892"/>
    </source>
</evidence>
<dbReference type="KEGG" id="mis:MICPUN_62099"/>
<evidence type="ECO:0000256" key="1">
    <source>
        <dbReference type="ARBA" id="ARBA00004651"/>
    </source>
</evidence>
<sequence>MNALVRTSVSLAGLALPVASSIGSQRHAMVAVPLSPASRRGCTSVRRTGTAAVLRRDNALSFGPLSRLHRRVASVIARAAGDAEESISESSAVTVDTAGAPGVWYGRALLIFVAAAYGSLSVAFKYVYSLPGPPSAGTIGAVRGVIAALCFIPMIMNAKKGELEAGSMNINTEEGKKKFWLAAGELALWNLLAQGCCNVALLFTDATRVSFLTQASIAFTPVLCVMIGDRVAGITWVGCLLALAGVVALGFDGGGSAAAAAQSIGLNLGDIIALIGAAAYSLYIFRIGAFAKMKLPGNLTQAWKTVILAVLYCVWAAADAIKYATAAPGTVAAPWAGWTNPLAWAVLAFTAIVPGYLADVCQAKGQESVSASESQVLLAGEPLFAAVFGLVLLGETLGFMGLVGGAGLVVGAILCGVDDGSGKSD</sequence>
<feature type="transmembrane region" description="Helical" evidence="7">
    <location>
        <begin position="108"/>
        <end position="128"/>
    </location>
</feature>
<keyword evidence="3" id="KW-1003">Cell membrane</keyword>
<dbReference type="OMA" id="MYVYRIG"/>
<evidence type="ECO:0000313" key="9">
    <source>
        <dbReference type="EMBL" id="ACO70108.1"/>
    </source>
</evidence>
<keyword evidence="5 7" id="KW-1133">Transmembrane helix</keyword>
<evidence type="ECO:0000313" key="10">
    <source>
        <dbReference type="Proteomes" id="UP000002009"/>
    </source>
</evidence>
<feature type="transmembrane region" description="Helical" evidence="7">
    <location>
        <begin position="271"/>
        <end position="290"/>
    </location>
</feature>
<dbReference type="GO" id="GO:0005886">
    <property type="term" value="C:plasma membrane"/>
    <property type="evidence" value="ECO:0007669"/>
    <property type="project" value="UniProtKB-SubCell"/>
</dbReference>
<evidence type="ECO:0000256" key="3">
    <source>
        <dbReference type="ARBA" id="ARBA00022475"/>
    </source>
</evidence>
<dbReference type="Pfam" id="PF00892">
    <property type="entry name" value="EamA"/>
    <property type="match status" value="1"/>
</dbReference>
<name>C1FHI9_MICCC</name>
<evidence type="ECO:0000256" key="6">
    <source>
        <dbReference type="ARBA" id="ARBA00023136"/>
    </source>
</evidence>
<feature type="transmembrane region" description="Helical" evidence="7">
    <location>
        <begin position="140"/>
        <end position="158"/>
    </location>
</feature>
<gene>
    <name evidence="9" type="ORF">MICPUN_62099</name>
</gene>
<reference evidence="9 10" key="1">
    <citation type="journal article" date="2009" name="Science">
        <title>Green evolution and dynamic adaptations revealed by genomes of the marine picoeukaryotes Micromonas.</title>
        <authorList>
            <person name="Worden A.Z."/>
            <person name="Lee J.H."/>
            <person name="Mock T."/>
            <person name="Rouze P."/>
            <person name="Simmons M.P."/>
            <person name="Aerts A.L."/>
            <person name="Allen A.E."/>
            <person name="Cuvelier M.L."/>
            <person name="Derelle E."/>
            <person name="Everett M.V."/>
            <person name="Foulon E."/>
            <person name="Grimwood J."/>
            <person name="Gundlach H."/>
            <person name="Henrissat B."/>
            <person name="Napoli C."/>
            <person name="McDonald S.M."/>
            <person name="Parker M.S."/>
            <person name="Rombauts S."/>
            <person name="Salamov A."/>
            <person name="Von Dassow P."/>
            <person name="Badger J.H."/>
            <person name="Coutinho P.M."/>
            <person name="Demir E."/>
            <person name="Dubchak I."/>
            <person name="Gentemann C."/>
            <person name="Eikrem W."/>
            <person name="Gready J.E."/>
            <person name="John U."/>
            <person name="Lanier W."/>
            <person name="Lindquist E.A."/>
            <person name="Lucas S."/>
            <person name="Mayer K.F."/>
            <person name="Moreau H."/>
            <person name="Not F."/>
            <person name="Otillar R."/>
            <person name="Panaud O."/>
            <person name="Pangilinan J."/>
            <person name="Paulsen I."/>
            <person name="Piegu B."/>
            <person name="Poliakov A."/>
            <person name="Robbens S."/>
            <person name="Schmutz J."/>
            <person name="Toulza E."/>
            <person name="Wyss T."/>
            <person name="Zelensky A."/>
            <person name="Zhou K."/>
            <person name="Armbrust E.V."/>
            <person name="Bhattacharya D."/>
            <person name="Goodenough U.W."/>
            <person name="Van de Peer Y."/>
            <person name="Grigoriev I.V."/>
        </authorList>
    </citation>
    <scope>NUCLEOTIDE SEQUENCE [LARGE SCALE GENOMIC DNA]</scope>
    <source>
        <strain evidence="10">RCC299 / NOUM17</strain>
    </source>
</reference>
<dbReference type="InterPro" id="IPR037185">
    <property type="entry name" value="EmrE-like"/>
</dbReference>
<keyword evidence="4 7" id="KW-0812">Transmembrane</keyword>
<dbReference type="Proteomes" id="UP000002009">
    <property type="component" value="Chromosome 10"/>
</dbReference>
<evidence type="ECO:0000256" key="7">
    <source>
        <dbReference type="SAM" id="Phobius"/>
    </source>
</evidence>
<evidence type="ECO:0000256" key="4">
    <source>
        <dbReference type="ARBA" id="ARBA00022692"/>
    </source>
</evidence>